<dbReference type="InterPro" id="IPR011701">
    <property type="entry name" value="MFS"/>
</dbReference>
<dbReference type="Pfam" id="PF07690">
    <property type="entry name" value="MFS_1"/>
    <property type="match status" value="1"/>
</dbReference>
<organism evidence="10 11">
    <name type="scientific">Novosphingobium resinovorum</name>
    <dbReference type="NCBI Taxonomy" id="158500"/>
    <lineage>
        <taxon>Bacteria</taxon>
        <taxon>Pseudomonadati</taxon>
        <taxon>Pseudomonadota</taxon>
        <taxon>Alphaproteobacteria</taxon>
        <taxon>Sphingomonadales</taxon>
        <taxon>Sphingomonadaceae</taxon>
        <taxon>Novosphingobium</taxon>
    </lineage>
</organism>
<feature type="transmembrane region" description="Helical" evidence="7">
    <location>
        <begin position="192"/>
        <end position="211"/>
    </location>
</feature>
<protein>
    <submittedName>
        <fullName evidence="9">MFS transporter</fullName>
    </submittedName>
    <submittedName>
        <fullName evidence="10">Major facilitator superfamily protein</fullName>
    </submittedName>
</protein>
<dbReference type="RefSeq" id="WP_008831725.1">
    <property type="nucleotide sequence ID" value="NZ_CP017076.1"/>
</dbReference>
<dbReference type="eggNOG" id="COG0477">
    <property type="taxonomic scope" value="Bacteria"/>
</dbReference>
<dbReference type="EMBL" id="CP017076">
    <property type="protein sequence ID" value="AOR79724.1"/>
    <property type="molecule type" value="Genomic_DNA"/>
</dbReference>
<evidence type="ECO:0000256" key="2">
    <source>
        <dbReference type="ARBA" id="ARBA00022448"/>
    </source>
</evidence>
<dbReference type="CDD" id="cd17369">
    <property type="entry name" value="MFS_ShiA_like"/>
    <property type="match status" value="1"/>
</dbReference>
<evidence type="ECO:0000313" key="9">
    <source>
        <dbReference type="EMBL" id="AOR79724.1"/>
    </source>
</evidence>
<feature type="transmembrane region" description="Helical" evidence="7">
    <location>
        <begin position="120"/>
        <end position="147"/>
    </location>
</feature>
<feature type="transmembrane region" description="Helical" evidence="7">
    <location>
        <begin position="376"/>
        <end position="398"/>
    </location>
</feature>
<evidence type="ECO:0000256" key="5">
    <source>
        <dbReference type="ARBA" id="ARBA00022989"/>
    </source>
</evidence>
<evidence type="ECO:0000259" key="8">
    <source>
        <dbReference type="PROSITE" id="PS50850"/>
    </source>
</evidence>
<feature type="transmembrane region" description="Helical" evidence="7">
    <location>
        <begin position="94"/>
        <end position="114"/>
    </location>
</feature>
<dbReference type="Gene3D" id="1.20.1250.20">
    <property type="entry name" value="MFS general substrate transporter like domains"/>
    <property type="match status" value="2"/>
</dbReference>
<dbReference type="SUPFAM" id="SSF103473">
    <property type="entry name" value="MFS general substrate transporter"/>
    <property type="match status" value="1"/>
</dbReference>
<evidence type="ECO:0000313" key="10">
    <source>
        <dbReference type="EMBL" id="EZP75628.1"/>
    </source>
</evidence>
<keyword evidence="3" id="KW-1003">Cell membrane</keyword>
<dbReference type="OrthoDB" id="9783227at2"/>
<dbReference type="GO" id="GO:0022857">
    <property type="term" value="F:transmembrane transporter activity"/>
    <property type="evidence" value="ECO:0007669"/>
    <property type="project" value="InterPro"/>
</dbReference>
<dbReference type="AlphaFoldDB" id="A0A031JNX5"/>
<dbReference type="PROSITE" id="PS50850">
    <property type="entry name" value="MFS"/>
    <property type="match status" value="1"/>
</dbReference>
<feature type="transmembrane region" description="Helical" evidence="7">
    <location>
        <begin position="310"/>
        <end position="326"/>
    </location>
</feature>
<reference evidence="9" key="2">
    <citation type="submission" date="2016-08" db="EMBL/GenBank/DDBJ databases">
        <authorList>
            <person name="Seilhamer J.J."/>
        </authorList>
    </citation>
    <scope>NUCLEOTIDE SEQUENCE [LARGE SCALE GENOMIC DNA]</scope>
    <source>
        <strain evidence="9">SA1</strain>
        <plasmid evidence="9">pSA1</plasmid>
    </source>
</reference>
<feature type="domain" description="Major facilitator superfamily (MFS) profile" evidence="8">
    <location>
        <begin position="19"/>
        <end position="426"/>
    </location>
</feature>
<dbReference type="InterPro" id="IPR020846">
    <property type="entry name" value="MFS_dom"/>
</dbReference>
<dbReference type="GO" id="GO:0005886">
    <property type="term" value="C:plasma membrane"/>
    <property type="evidence" value="ECO:0007669"/>
    <property type="project" value="UniProtKB-SubCell"/>
</dbReference>
<evidence type="ECO:0000313" key="12">
    <source>
        <dbReference type="Proteomes" id="UP000094626"/>
    </source>
</evidence>
<feature type="transmembrane region" description="Helical" evidence="7">
    <location>
        <begin position="159"/>
        <end position="180"/>
    </location>
</feature>
<keyword evidence="9" id="KW-0614">Plasmid</keyword>
<feature type="transmembrane region" description="Helical" evidence="7">
    <location>
        <begin position="280"/>
        <end position="298"/>
    </location>
</feature>
<accession>A0A031JNX5</accession>
<geneLocation type="plasmid" evidence="9 12">
    <name>pSA1</name>
</geneLocation>
<dbReference type="PANTHER" id="PTHR43045:SF1">
    <property type="entry name" value="SHIKIMATE TRANSPORTER"/>
    <property type="match status" value="1"/>
</dbReference>
<dbReference type="EMBL" id="JFYZ01000037">
    <property type="protein sequence ID" value="EZP75628.1"/>
    <property type="molecule type" value="Genomic_DNA"/>
</dbReference>
<sequence>MTVNSVSDRAERKRTLTRAIAASIVGNTLEWYDFFLYATAAALVFGDLFFPVGRDPLINTLVSFGGYAVGFAARPLGGLVFGHVGDRYGRKTSLFWTLAIMGLATFLIGLLPTYAQIGIWAPIALVALRVAQGIAAGGEWGGGVLLITENAPAGREGMFGALSQSGVGLGFVLSTFAFYLAGLLPPEDFASWGWRVPFLVSITIFAVGLFIRFRVSETPDFQAAEAEGPQQAPLAEVLRKHPREMVVGIGARLAETCGSHLFITFALAYGKAVGAEVDTLMLGVTLGMLADSVMMPVFGALSDRFGRRPVYLFGALAMLAFAYPFFEMLESGSTTLIVLAFVIGNGVCHAAMIGVQPAMYSEMFSARVRYSGLAMAHEVSSLIVGFSPLIATALYAHYRSPTPVALFLGAICVVSASSLLLWRPKR</sequence>
<dbReference type="KEGG" id="nre:BES08_23405"/>
<reference evidence="12" key="3">
    <citation type="journal article" date="2017" name="J. Biotechnol.">
        <title>Complete genome sequence of Novosphingobium resinovorum SA1, a versatile xenobiotic-degrading bacterium capable of utilizing sulfanilic acid.</title>
        <authorList>
            <person name="Hegedus B."/>
            <person name="Kos P.B."/>
            <person name="Balint B."/>
            <person name="Maroti G."/>
            <person name="Gan H.M."/>
            <person name="Perei K."/>
            <person name="Rakhely G."/>
        </authorList>
    </citation>
    <scope>NUCLEOTIDE SEQUENCE [LARGE SCALE GENOMIC DNA]</scope>
    <source>
        <strain evidence="12">SA1</strain>
    </source>
</reference>
<dbReference type="Proteomes" id="UP000024329">
    <property type="component" value="Unassembled WGS sequence"/>
</dbReference>
<evidence type="ECO:0000256" key="3">
    <source>
        <dbReference type="ARBA" id="ARBA00022475"/>
    </source>
</evidence>
<gene>
    <name evidence="9" type="ORF">BES08_23405</name>
    <name evidence="10" type="ORF">BV97_04615</name>
</gene>
<evidence type="ECO:0000256" key="4">
    <source>
        <dbReference type="ARBA" id="ARBA00022692"/>
    </source>
</evidence>
<keyword evidence="4 7" id="KW-0812">Transmembrane</keyword>
<keyword evidence="5 7" id="KW-1133">Transmembrane helix</keyword>
<feature type="transmembrane region" description="Helical" evidence="7">
    <location>
        <begin position="404"/>
        <end position="422"/>
    </location>
</feature>
<keyword evidence="12" id="KW-1185">Reference proteome</keyword>
<proteinExistence type="predicted"/>
<evidence type="ECO:0000256" key="7">
    <source>
        <dbReference type="SAM" id="Phobius"/>
    </source>
</evidence>
<feature type="transmembrane region" description="Helical" evidence="7">
    <location>
        <begin position="332"/>
        <end position="355"/>
    </location>
</feature>
<name>A0A031JNX5_9SPHN</name>
<reference evidence="10 11" key="1">
    <citation type="submission" date="2014-03" db="EMBL/GenBank/DDBJ databases">
        <title>Whole genome sequence of Novosphingobium resinovorum KF1.</title>
        <authorList>
            <person name="Gan H.M."/>
            <person name="Gan H.Y."/>
            <person name="Chew T.H."/>
            <person name="Savka M.A."/>
        </authorList>
    </citation>
    <scope>NUCLEOTIDE SEQUENCE [LARGE SCALE GENOMIC DNA]</scope>
    <source>
        <strain evidence="10 11">KF1</strain>
    </source>
</reference>
<dbReference type="PANTHER" id="PTHR43045">
    <property type="entry name" value="SHIKIMATE TRANSPORTER"/>
    <property type="match status" value="1"/>
</dbReference>
<comment type="subcellular location">
    <subcellularLocation>
        <location evidence="1">Cell membrane</location>
        <topology evidence="1">Multi-pass membrane protein</topology>
    </subcellularLocation>
</comment>
<keyword evidence="2" id="KW-0813">Transport</keyword>
<dbReference type="InterPro" id="IPR005828">
    <property type="entry name" value="MFS_sugar_transport-like"/>
</dbReference>
<feature type="transmembrane region" description="Helical" evidence="7">
    <location>
        <begin position="249"/>
        <end position="268"/>
    </location>
</feature>
<dbReference type="Pfam" id="PF00083">
    <property type="entry name" value="Sugar_tr"/>
    <property type="match status" value="1"/>
</dbReference>
<dbReference type="Proteomes" id="UP000094626">
    <property type="component" value="Plasmid pSA1"/>
</dbReference>
<keyword evidence="6 7" id="KW-0472">Membrane</keyword>
<evidence type="ECO:0000256" key="6">
    <source>
        <dbReference type="ARBA" id="ARBA00023136"/>
    </source>
</evidence>
<dbReference type="PATRIC" id="fig|158500.4.peg.4693"/>
<evidence type="ECO:0000256" key="1">
    <source>
        <dbReference type="ARBA" id="ARBA00004651"/>
    </source>
</evidence>
<evidence type="ECO:0000313" key="11">
    <source>
        <dbReference type="Proteomes" id="UP000024329"/>
    </source>
</evidence>
<dbReference type="InterPro" id="IPR036259">
    <property type="entry name" value="MFS_trans_sf"/>
</dbReference>
<feature type="transmembrane region" description="Helical" evidence="7">
    <location>
        <begin position="64"/>
        <end position="82"/>
    </location>
</feature>